<protein>
    <submittedName>
        <fullName evidence="1">Uncharacterized protein</fullName>
    </submittedName>
</protein>
<accession>A0ABN6PPK3</accession>
<proteinExistence type="predicted"/>
<name>A0ABN6PPK3_9BURK</name>
<evidence type="ECO:0000313" key="2">
    <source>
        <dbReference type="Proteomes" id="UP001057498"/>
    </source>
</evidence>
<sequence length="149" mass="15830">MTTLDRAKPRDTLAAGARNTLIAAVSRPDSAALSRPNSVQVSGGMSLSARTAARLQSCYEHPAHPVPVVRRAGGLQVLLQEPETMTTRKAGSHAAACAPQAHRLPHAFRTRLARILARRAVASALRRAELRARAFELVAADRLSRGGAA</sequence>
<gene>
    <name evidence="1" type="ORF">CATMQ487_41010</name>
</gene>
<organism evidence="1 2">
    <name type="scientific">Sphaerotilus microaerophilus</name>
    <dbReference type="NCBI Taxonomy" id="2914710"/>
    <lineage>
        <taxon>Bacteria</taxon>
        <taxon>Pseudomonadati</taxon>
        <taxon>Pseudomonadota</taxon>
        <taxon>Betaproteobacteria</taxon>
        <taxon>Burkholderiales</taxon>
        <taxon>Sphaerotilaceae</taxon>
        <taxon>Sphaerotilus</taxon>
    </lineage>
</organism>
<evidence type="ECO:0000313" key="1">
    <source>
        <dbReference type="EMBL" id="BDI07131.1"/>
    </source>
</evidence>
<dbReference type="EMBL" id="AP025730">
    <property type="protein sequence ID" value="BDI07131.1"/>
    <property type="molecule type" value="Genomic_DNA"/>
</dbReference>
<keyword evidence="2" id="KW-1185">Reference proteome</keyword>
<dbReference type="Proteomes" id="UP001057498">
    <property type="component" value="Chromosome"/>
</dbReference>
<reference evidence="1" key="1">
    <citation type="submission" date="2022-04" db="EMBL/GenBank/DDBJ databases">
        <title>Whole genome sequence of Sphaerotilus sp. FB-5.</title>
        <authorList>
            <person name="Takeda M."/>
            <person name="Narihara S."/>
            <person name="Akimoto M."/>
            <person name="Akimoto R."/>
            <person name="Nishiyashiki S."/>
            <person name="Murakami T."/>
        </authorList>
    </citation>
    <scope>NUCLEOTIDE SEQUENCE</scope>
    <source>
        <strain evidence="1">FB-5</strain>
    </source>
</reference>